<evidence type="ECO:0000259" key="4">
    <source>
        <dbReference type="PROSITE" id="PS50026"/>
    </source>
</evidence>
<dbReference type="KEGG" id="ngr:NAEGRDRAFT_63158"/>
<dbReference type="Pfam" id="PF07974">
    <property type="entry name" value="EGF_2"/>
    <property type="match status" value="1"/>
</dbReference>
<dbReference type="RefSeq" id="XP_002681275.1">
    <property type="nucleotide sequence ID" value="XM_002681229.1"/>
</dbReference>
<dbReference type="GeneID" id="8852407"/>
<evidence type="ECO:0000313" key="5">
    <source>
        <dbReference type="EMBL" id="EFC48531.1"/>
    </source>
</evidence>
<dbReference type="SMART" id="SM00181">
    <property type="entry name" value="EGF"/>
    <property type="match status" value="5"/>
</dbReference>
<dbReference type="InterPro" id="IPR052108">
    <property type="entry name" value="MEGF/SIB"/>
</dbReference>
<dbReference type="STRING" id="5762.D2V2Y3"/>
<feature type="domain" description="EGF-like" evidence="4">
    <location>
        <begin position="435"/>
        <end position="474"/>
    </location>
</feature>
<keyword evidence="2" id="KW-0245">EGF-like domain</keyword>
<dbReference type="AlphaFoldDB" id="D2V2Y3"/>
<dbReference type="InParanoid" id="D2V2Y3"/>
<comment type="caution">
    <text evidence="2">Lacks conserved residue(s) required for the propagation of feature annotation.</text>
</comment>
<feature type="disulfide bond" evidence="2">
    <location>
        <begin position="840"/>
        <end position="849"/>
    </location>
</feature>
<feature type="disulfide bond" evidence="2">
    <location>
        <begin position="384"/>
        <end position="393"/>
    </location>
</feature>
<dbReference type="PANTHER" id="PTHR24035">
    <property type="entry name" value="MULTIPLE EPIDERMAL GROWTH FACTOR-LIKE DOMAINS PROTEIN"/>
    <property type="match status" value="1"/>
</dbReference>
<protein>
    <submittedName>
        <fullName evidence="5">Predicted protein</fullName>
    </submittedName>
</protein>
<keyword evidence="1 2" id="KW-1015">Disulfide bond</keyword>
<organism evidence="6">
    <name type="scientific">Naegleria gruberi</name>
    <name type="common">Amoeba</name>
    <dbReference type="NCBI Taxonomy" id="5762"/>
    <lineage>
        <taxon>Eukaryota</taxon>
        <taxon>Discoba</taxon>
        <taxon>Heterolobosea</taxon>
        <taxon>Tetramitia</taxon>
        <taxon>Eutetramitia</taxon>
        <taxon>Vahlkampfiidae</taxon>
        <taxon>Naegleria</taxon>
    </lineage>
</organism>
<dbReference type="PROSITE" id="PS01186">
    <property type="entry name" value="EGF_2"/>
    <property type="match status" value="4"/>
</dbReference>
<dbReference type="Gene3D" id="2.10.25.10">
    <property type="entry name" value="Laminin"/>
    <property type="match status" value="4"/>
</dbReference>
<sequence length="887" mass="97293">MKPLRYARLIAALIIALLFFTQYHVDSVQGATTTCFGLASTNALVCSGYGRCSATDVCTCNEGYYGNSCNKQYRITSRTTVFGKKGEIGSYYKGLIFSSTGYGISDVEGDEFLYYIDESRVRKLNMNTGISSSTRMGVPDPDRSYAISNIKCVQRKGKKFCYAIQDISSVSVFIFGPDSSIMYNTPFQYSVTVQYDPVRDCLFLYSRTTLYQLTNLDNFNGTNWSVYIKSVPTDYSCFTVTTNGDLLFCDSTYKNLVKLKQDGTKTTLATGMNHYKGMYISNYNEIFWYEKGFMKKFDGTTFKTVMTLDCSDYAEFGLGRENNTFYQIDNNVIEKLVYGLTCVDNRWKGDNCDEVALFCNSVPFNDSKVCSGHGSCQTGEVCNCNYGYTGTDCESLIITCFGARASNGGVCSGRGKCIANDTCVCNDGYYGNNCHVDTCFNILGNSSSVCSGNGYCRGTDNCICYDGFAGPLCNNTVSTGITSFKVSDFNFPMPRGKFVSNESHLIYHDETTLEVLAISFQTKAVSLLGYFTQSTVEEMRYYNGIVYFIDSTKSLRFLPEGGFTQKITGSITGASYLKTATTYGTFTGEIQTFQVCSQGIIFVEQNTGKIFKLVFDYKTGETQFFHIAGKGYTESGKSWSFSNGNGKPLDATLGYINSLLINDNGDLFMVDTTNHVIRQFNLLGTSTIATTAGVGTSKGYSGDGKSAKSSLLSLNLNSTLLHYNGALMFFDGGNNLIRKVLNGILYDVAGRQTLGGAATIGLDNTKTSLLLTNLFKTSQGDIVFKDTTGKYMALDISLKCAEGFTGSKCDEPLKCGGRSFLDPNVCSKRGPCLSTGVCDCPYGWTGDSCEFAICFNVAANDASFMSVDIKVSSEKGRCEVKEVNYNF</sequence>
<evidence type="ECO:0000313" key="6">
    <source>
        <dbReference type="Proteomes" id="UP000006671"/>
    </source>
</evidence>
<keyword evidence="3" id="KW-0732">Signal</keyword>
<dbReference type="PROSITE" id="PS00022">
    <property type="entry name" value="EGF_1"/>
    <property type="match status" value="4"/>
</dbReference>
<keyword evidence="6" id="KW-1185">Reference proteome</keyword>
<dbReference type="eggNOG" id="KOG1225">
    <property type="taxonomic scope" value="Eukaryota"/>
</dbReference>
<dbReference type="InterPro" id="IPR000742">
    <property type="entry name" value="EGF"/>
</dbReference>
<gene>
    <name evidence="5" type="ORF">NAEGRDRAFT_63158</name>
</gene>
<dbReference type="Proteomes" id="UP000006671">
    <property type="component" value="Unassembled WGS sequence"/>
</dbReference>
<dbReference type="Gene3D" id="2.120.10.30">
    <property type="entry name" value="TolB, C-terminal domain"/>
    <property type="match status" value="1"/>
</dbReference>
<proteinExistence type="predicted"/>
<feature type="disulfide bond" evidence="2">
    <location>
        <begin position="464"/>
        <end position="473"/>
    </location>
</feature>
<feature type="signal peptide" evidence="3">
    <location>
        <begin position="1"/>
        <end position="27"/>
    </location>
</feature>
<evidence type="ECO:0000256" key="2">
    <source>
        <dbReference type="PROSITE-ProRule" id="PRU00076"/>
    </source>
</evidence>
<feature type="domain" description="EGF-like" evidence="4">
    <location>
        <begin position="361"/>
        <end position="394"/>
    </location>
</feature>
<dbReference type="PANTHER" id="PTHR24035:SF109">
    <property type="entry name" value="PROTEIN DRAPER"/>
    <property type="match status" value="1"/>
</dbReference>
<feature type="domain" description="EGF-like" evidence="4">
    <location>
        <begin position="811"/>
        <end position="850"/>
    </location>
</feature>
<feature type="chain" id="PRO_5003038284" evidence="3">
    <location>
        <begin position="28"/>
        <end position="887"/>
    </location>
</feature>
<dbReference type="PROSITE" id="PS50026">
    <property type="entry name" value="EGF_3"/>
    <property type="match status" value="3"/>
</dbReference>
<dbReference type="SUPFAM" id="SSF50969">
    <property type="entry name" value="YVTN repeat-like/Quinoprotein amine dehydrogenase"/>
    <property type="match status" value="1"/>
</dbReference>
<dbReference type="OrthoDB" id="430340at2759"/>
<dbReference type="EMBL" id="GG738850">
    <property type="protein sequence ID" value="EFC48531.1"/>
    <property type="molecule type" value="Genomic_DNA"/>
</dbReference>
<evidence type="ECO:0000256" key="1">
    <source>
        <dbReference type="ARBA" id="ARBA00023157"/>
    </source>
</evidence>
<dbReference type="InterPro" id="IPR011044">
    <property type="entry name" value="Quino_amine_DH_bsu"/>
</dbReference>
<name>D2V2Y3_NAEGR</name>
<dbReference type="InterPro" id="IPR013111">
    <property type="entry name" value="EGF_extracell"/>
</dbReference>
<dbReference type="VEuPathDB" id="AmoebaDB:NAEGRDRAFT_63158"/>
<dbReference type="InterPro" id="IPR011042">
    <property type="entry name" value="6-blade_b-propeller_TolB-like"/>
</dbReference>
<evidence type="ECO:0000256" key="3">
    <source>
        <dbReference type="SAM" id="SignalP"/>
    </source>
</evidence>
<reference evidence="5 6" key="1">
    <citation type="journal article" date="2010" name="Cell">
        <title>The genome of Naegleria gruberi illuminates early eukaryotic versatility.</title>
        <authorList>
            <person name="Fritz-Laylin L.K."/>
            <person name="Prochnik S.E."/>
            <person name="Ginger M.L."/>
            <person name="Dacks J.B."/>
            <person name="Carpenter M.L."/>
            <person name="Field M.C."/>
            <person name="Kuo A."/>
            <person name="Paredez A."/>
            <person name="Chapman J."/>
            <person name="Pham J."/>
            <person name="Shu S."/>
            <person name="Neupane R."/>
            <person name="Cipriano M."/>
            <person name="Mancuso J."/>
            <person name="Tu H."/>
            <person name="Salamov A."/>
            <person name="Lindquist E."/>
            <person name="Shapiro H."/>
            <person name="Lucas S."/>
            <person name="Grigoriev I.V."/>
            <person name="Cande W.Z."/>
            <person name="Fulton C."/>
            <person name="Rokhsar D.S."/>
            <person name="Dawson S.C."/>
        </authorList>
    </citation>
    <scope>NUCLEOTIDE SEQUENCE [LARGE SCALE GENOMIC DNA]</scope>
    <source>
        <strain evidence="5 6">NEG-M</strain>
    </source>
</reference>
<accession>D2V2Y3</accession>